<dbReference type="Gene3D" id="1.20.1280.50">
    <property type="match status" value="1"/>
</dbReference>
<sequence length="483" mass="55673">MWAYPQTNLATLQTLSSSCFSLCLSLYTRAARRDRFPARIDQRNARGGCRRITGLRNIDEERGGGGGNMEDALSTMPLVLQQPERGDEEMDPRVWKGLPNELQDRVLACLPVPLLLQFRLVCKRWRDVIVSPAFTKLRAEAPHCGPHFLIFEFHKPESLAAYDPWLERWHFCPPPSVPFLKAEVMSVCADGGLLCVVMRRTWFAGPASILLCNPVTRTYKELPETSIDTELSARGRLWKPILVALVVDQASNSFRVIAAGSSTCPHNWMHSRTCLCRVTEVYDSRTNKWEMAGYFPWVDNEPGYFSRRHAVCGENLYCVEFGEDGYNDLMMVFNLKRMEWTKSPVLLPHLEGEHILLFERRGALVLVQRVEKNHGLPAVHTWRPSTNEWKLVPTLLPRNGRKFEELFHFDDDLFWVGQGDHLFFVSPKWDQAVMYDISRKKWTITPQSRFLRQHCQSVLPLPFDFNLRVQSADSISGQSWLKY</sequence>
<dbReference type="EMBL" id="KZ772684">
    <property type="protein sequence ID" value="PTQ46093.1"/>
    <property type="molecule type" value="Genomic_DNA"/>
</dbReference>
<dbReference type="InterPro" id="IPR050796">
    <property type="entry name" value="SCF_F-box_component"/>
</dbReference>
<dbReference type="Pfam" id="PF00646">
    <property type="entry name" value="F-box"/>
    <property type="match status" value="1"/>
</dbReference>
<dbReference type="InterPro" id="IPR001810">
    <property type="entry name" value="F-box_dom"/>
</dbReference>
<dbReference type="Proteomes" id="UP000244005">
    <property type="component" value="Unassembled WGS sequence"/>
</dbReference>
<organism evidence="2 3">
    <name type="scientific">Marchantia polymorpha</name>
    <name type="common">Common liverwort</name>
    <name type="synonym">Marchantia aquatica</name>
    <dbReference type="NCBI Taxonomy" id="3197"/>
    <lineage>
        <taxon>Eukaryota</taxon>
        <taxon>Viridiplantae</taxon>
        <taxon>Streptophyta</taxon>
        <taxon>Embryophyta</taxon>
        <taxon>Marchantiophyta</taxon>
        <taxon>Marchantiopsida</taxon>
        <taxon>Marchantiidae</taxon>
        <taxon>Marchantiales</taxon>
        <taxon>Marchantiaceae</taxon>
        <taxon>Marchantia</taxon>
    </lineage>
</organism>
<dbReference type="InterPro" id="IPR036047">
    <property type="entry name" value="F-box-like_dom_sf"/>
</dbReference>
<evidence type="ECO:0000313" key="3">
    <source>
        <dbReference type="Proteomes" id="UP000244005"/>
    </source>
</evidence>
<protein>
    <recommendedName>
        <fullName evidence="1">F-box domain-containing protein</fullName>
    </recommendedName>
</protein>
<dbReference type="Gene3D" id="2.120.10.80">
    <property type="entry name" value="Kelch-type beta propeller"/>
    <property type="match status" value="1"/>
</dbReference>
<dbReference type="SUPFAM" id="SSF81383">
    <property type="entry name" value="F-box domain"/>
    <property type="match status" value="1"/>
</dbReference>
<reference evidence="3" key="1">
    <citation type="journal article" date="2017" name="Cell">
        <title>Insights into land plant evolution garnered from the Marchantia polymorpha genome.</title>
        <authorList>
            <person name="Bowman J.L."/>
            <person name="Kohchi T."/>
            <person name="Yamato K.T."/>
            <person name="Jenkins J."/>
            <person name="Shu S."/>
            <person name="Ishizaki K."/>
            <person name="Yamaoka S."/>
            <person name="Nishihama R."/>
            <person name="Nakamura Y."/>
            <person name="Berger F."/>
            <person name="Adam C."/>
            <person name="Aki S.S."/>
            <person name="Althoff F."/>
            <person name="Araki T."/>
            <person name="Arteaga-Vazquez M.A."/>
            <person name="Balasubrmanian S."/>
            <person name="Barry K."/>
            <person name="Bauer D."/>
            <person name="Boehm C.R."/>
            <person name="Briginshaw L."/>
            <person name="Caballero-Perez J."/>
            <person name="Catarino B."/>
            <person name="Chen F."/>
            <person name="Chiyoda S."/>
            <person name="Chovatia M."/>
            <person name="Davies K.M."/>
            <person name="Delmans M."/>
            <person name="Demura T."/>
            <person name="Dierschke T."/>
            <person name="Dolan L."/>
            <person name="Dorantes-Acosta A.E."/>
            <person name="Eklund D.M."/>
            <person name="Florent S.N."/>
            <person name="Flores-Sandoval E."/>
            <person name="Fujiyama A."/>
            <person name="Fukuzawa H."/>
            <person name="Galik B."/>
            <person name="Grimanelli D."/>
            <person name="Grimwood J."/>
            <person name="Grossniklaus U."/>
            <person name="Hamada T."/>
            <person name="Haseloff J."/>
            <person name="Hetherington A.J."/>
            <person name="Higo A."/>
            <person name="Hirakawa Y."/>
            <person name="Hundley H.N."/>
            <person name="Ikeda Y."/>
            <person name="Inoue K."/>
            <person name="Inoue S.I."/>
            <person name="Ishida S."/>
            <person name="Jia Q."/>
            <person name="Kakita M."/>
            <person name="Kanazawa T."/>
            <person name="Kawai Y."/>
            <person name="Kawashima T."/>
            <person name="Kennedy M."/>
            <person name="Kinose K."/>
            <person name="Kinoshita T."/>
            <person name="Kohara Y."/>
            <person name="Koide E."/>
            <person name="Komatsu K."/>
            <person name="Kopischke S."/>
            <person name="Kubo M."/>
            <person name="Kyozuka J."/>
            <person name="Lagercrantz U."/>
            <person name="Lin S.S."/>
            <person name="Lindquist E."/>
            <person name="Lipzen A.M."/>
            <person name="Lu C.W."/>
            <person name="De Luna E."/>
            <person name="Martienssen R.A."/>
            <person name="Minamino N."/>
            <person name="Mizutani M."/>
            <person name="Mizutani M."/>
            <person name="Mochizuki N."/>
            <person name="Monte I."/>
            <person name="Mosher R."/>
            <person name="Nagasaki H."/>
            <person name="Nakagami H."/>
            <person name="Naramoto S."/>
            <person name="Nishitani K."/>
            <person name="Ohtani M."/>
            <person name="Okamoto T."/>
            <person name="Okumura M."/>
            <person name="Phillips J."/>
            <person name="Pollak B."/>
            <person name="Reinders A."/>
            <person name="Rovekamp M."/>
            <person name="Sano R."/>
            <person name="Sawa S."/>
            <person name="Schmid M.W."/>
            <person name="Shirakawa M."/>
            <person name="Solano R."/>
            <person name="Spunde A."/>
            <person name="Suetsugu N."/>
            <person name="Sugano S."/>
            <person name="Sugiyama A."/>
            <person name="Sun R."/>
            <person name="Suzuki Y."/>
            <person name="Takenaka M."/>
            <person name="Takezawa D."/>
            <person name="Tomogane H."/>
            <person name="Tsuzuki M."/>
            <person name="Ueda T."/>
            <person name="Umeda M."/>
            <person name="Ward J.M."/>
            <person name="Watanabe Y."/>
            <person name="Yazaki K."/>
            <person name="Yokoyama R."/>
            <person name="Yoshitake Y."/>
            <person name="Yotsui I."/>
            <person name="Zachgo S."/>
            <person name="Schmutz J."/>
        </authorList>
    </citation>
    <scope>NUCLEOTIDE SEQUENCE [LARGE SCALE GENOMIC DNA]</scope>
    <source>
        <strain evidence="3">Tak-1</strain>
    </source>
</reference>
<evidence type="ECO:0000259" key="1">
    <source>
        <dbReference type="PROSITE" id="PS50181"/>
    </source>
</evidence>
<dbReference type="SMART" id="SM00256">
    <property type="entry name" value="FBOX"/>
    <property type="match status" value="1"/>
</dbReference>
<dbReference type="OrthoDB" id="1893842at2759"/>
<keyword evidence="3" id="KW-1185">Reference proteome</keyword>
<dbReference type="Gramene" id="Mp8g02540.1">
    <property type="protein sequence ID" value="Mp8g02540.1.cds1"/>
    <property type="gene ID" value="Mp8g02540"/>
</dbReference>
<proteinExistence type="predicted"/>
<dbReference type="AlphaFoldDB" id="A0A2R6XJ10"/>
<gene>
    <name evidence="2" type="ORF">MARPO_0012s0051</name>
</gene>
<dbReference type="OMA" id="EHILLFE"/>
<accession>A0A2R6XJ10</accession>
<name>A0A2R6XJ10_MARPO</name>
<dbReference type="SUPFAM" id="SSF117281">
    <property type="entry name" value="Kelch motif"/>
    <property type="match status" value="1"/>
</dbReference>
<dbReference type="InterPro" id="IPR015915">
    <property type="entry name" value="Kelch-typ_b-propeller"/>
</dbReference>
<dbReference type="PANTHER" id="PTHR31672">
    <property type="entry name" value="BNACNNG10540D PROTEIN"/>
    <property type="match status" value="1"/>
</dbReference>
<evidence type="ECO:0000313" key="2">
    <source>
        <dbReference type="EMBL" id="PTQ46093.1"/>
    </source>
</evidence>
<dbReference type="PANTHER" id="PTHR31672:SF2">
    <property type="entry name" value="F-BOX DOMAIN-CONTAINING PROTEIN"/>
    <property type="match status" value="1"/>
</dbReference>
<dbReference type="PROSITE" id="PS50181">
    <property type="entry name" value="FBOX"/>
    <property type="match status" value="1"/>
</dbReference>
<feature type="domain" description="F-box" evidence="1">
    <location>
        <begin position="92"/>
        <end position="137"/>
    </location>
</feature>